<comment type="caution">
    <text evidence="1">The sequence shown here is derived from an EMBL/GenBank/DDBJ whole genome shotgun (WGS) entry which is preliminary data.</text>
</comment>
<sequence>MFAGHLIVDKLKSQREMKEAVSTSHSSQPNTVEYDMAMEWFLMTERSNQFWKKLYEVLCFCMIAVTLLHFPTFRHFAVVLSRCWKCGNLILVVFSDALQLGGATDGVCKNGGLSCVRYSGKFWEV</sequence>
<gene>
    <name evidence="1" type="ORF">EPI10_033511</name>
</gene>
<proteinExistence type="predicted"/>
<keyword evidence="2" id="KW-1185">Reference proteome</keyword>
<accession>A0A5B6X6W6</accession>
<name>A0A5B6X6W6_9ROSI</name>
<dbReference type="Proteomes" id="UP000325315">
    <property type="component" value="Unassembled WGS sequence"/>
</dbReference>
<dbReference type="OrthoDB" id="1896853at2759"/>
<evidence type="ECO:0000313" key="1">
    <source>
        <dbReference type="EMBL" id="KAA3489971.1"/>
    </source>
</evidence>
<dbReference type="EMBL" id="SMMG02000001">
    <property type="protein sequence ID" value="KAA3489971.1"/>
    <property type="molecule type" value="Genomic_DNA"/>
</dbReference>
<dbReference type="GO" id="GO:0003723">
    <property type="term" value="F:RNA binding"/>
    <property type="evidence" value="ECO:0007669"/>
    <property type="project" value="TreeGrafter"/>
</dbReference>
<evidence type="ECO:0000313" key="2">
    <source>
        <dbReference type="Proteomes" id="UP000325315"/>
    </source>
</evidence>
<organism evidence="1 2">
    <name type="scientific">Gossypium australe</name>
    <dbReference type="NCBI Taxonomy" id="47621"/>
    <lineage>
        <taxon>Eukaryota</taxon>
        <taxon>Viridiplantae</taxon>
        <taxon>Streptophyta</taxon>
        <taxon>Embryophyta</taxon>
        <taxon>Tracheophyta</taxon>
        <taxon>Spermatophyta</taxon>
        <taxon>Magnoliopsida</taxon>
        <taxon>eudicotyledons</taxon>
        <taxon>Gunneridae</taxon>
        <taxon>Pentapetalae</taxon>
        <taxon>rosids</taxon>
        <taxon>malvids</taxon>
        <taxon>Malvales</taxon>
        <taxon>Malvaceae</taxon>
        <taxon>Malvoideae</taxon>
        <taxon>Gossypium</taxon>
    </lineage>
</organism>
<dbReference type="PANTHER" id="PTHR47073">
    <property type="entry name" value="PROTEIN ANTI-SILENCING 1"/>
    <property type="match status" value="1"/>
</dbReference>
<dbReference type="AlphaFoldDB" id="A0A5B6X6W6"/>
<dbReference type="PANTHER" id="PTHR47073:SF2">
    <property type="entry name" value="PROTEIN ANTI-SILENCING 1"/>
    <property type="match status" value="1"/>
</dbReference>
<reference evidence="2" key="1">
    <citation type="journal article" date="2019" name="Plant Biotechnol. J.">
        <title>Genome sequencing of the Australian wild diploid species Gossypium australe highlights disease resistance and delayed gland morphogenesis.</title>
        <authorList>
            <person name="Cai Y."/>
            <person name="Cai X."/>
            <person name="Wang Q."/>
            <person name="Wang P."/>
            <person name="Zhang Y."/>
            <person name="Cai C."/>
            <person name="Xu Y."/>
            <person name="Wang K."/>
            <person name="Zhou Z."/>
            <person name="Wang C."/>
            <person name="Geng S."/>
            <person name="Li B."/>
            <person name="Dong Q."/>
            <person name="Hou Y."/>
            <person name="Wang H."/>
            <person name="Ai P."/>
            <person name="Liu Z."/>
            <person name="Yi F."/>
            <person name="Sun M."/>
            <person name="An G."/>
            <person name="Cheng J."/>
            <person name="Zhang Y."/>
            <person name="Shi Q."/>
            <person name="Xie Y."/>
            <person name="Shi X."/>
            <person name="Chang Y."/>
            <person name="Huang F."/>
            <person name="Chen Y."/>
            <person name="Hong S."/>
            <person name="Mi L."/>
            <person name="Sun Q."/>
            <person name="Zhang L."/>
            <person name="Zhou B."/>
            <person name="Peng R."/>
            <person name="Zhang X."/>
            <person name="Liu F."/>
        </authorList>
    </citation>
    <scope>NUCLEOTIDE SEQUENCE [LARGE SCALE GENOMIC DNA]</scope>
    <source>
        <strain evidence="2">cv. PA1801</strain>
    </source>
</reference>
<protein>
    <submittedName>
        <fullName evidence="1">Protein winged eye</fullName>
    </submittedName>
</protein>